<accession>X1FCK6</accession>
<dbReference type="AlphaFoldDB" id="X1FCK6"/>
<organism evidence="2">
    <name type="scientific">marine sediment metagenome</name>
    <dbReference type="NCBI Taxonomy" id="412755"/>
    <lineage>
        <taxon>unclassified sequences</taxon>
        <taxon>metagenomes</taxon>
        <taxon>ecological metagenomes</taxon>
    </lineage>
</organism>
<dbReference type="EMBL" id="BARU01000952">
    <property type="protein sequence ID" value="GAH27139.1"/>
    <property type="molecule type" value="Genomic_DNA"/>
</dbReference>
<feature type="non-terminal residue" evidence="2">
    <location>
        <position position="138"/>
    </location>
</feature>
<reference evidence="2" key="1">
    <citation type="journal article" date="2014" name="Front. Microbiol.">
        <title>High frequency of phylogenetically diverse reductive dehalogenase-homologous genes in deep subseafloor sedimentary metagenomes.</title>
        <authorList>
            <person name="Kawai M."/>
            <person name="Futagami T."/>
            <person name="Toyoda A."/>
            <person name="Takaki Y."/>
            <person name="Nishi S."/>
            <person name="Hori S."/>
            <person name="Arai W."/>
            <person name="Tsubouchi T."/>
            <person name="Morono Y."/>
            <person name="Uchiyama I."/>
            <person name="Ito T."/>
            <person name="Fujiyama A."/>
            <person name="Inagaki F."/>
            <person name="Takami H."/>
        </authorList>
    </citation>
    <scope>NUCLEOTIDE SEQUENCE</scope>
    <source>
        <strain evidence="2">Expedition CK06-06</strain>
    </source>
</reference>
<evidence type="ECO:0000313" key="2">
    <source>
        <dbReference type="EMBL" id="GAH27139.1"/>
    </source>
</evidence>
<keyword evidence="1" id="KW-1133">Transmembrane helix</keyword>
<evidence type="ECO:0000256" key="1">
    <source>
        <dbReference type="SAM" id="Phobius"/>
    </source>
</evidence>
<feature type="transmembrane region" description="Helical" evidence="1">
    <location>
        <begin position="21"/>
        <end position="42"/>
    </location>
</feature>
<protein>
    <submittedName>
        <fullName evidence="2">Uncharacterized protein</fullName>
    </submittedName>
</protein>
<name>X1FCK6_9ZZZZ</name>
<proteinExistence type="predicted"/>
<sequence>MTIKKEDRKTLLGLGARIRVYTKHITVSVITIVALIAFLQLYGGATITTSGDVYCAGTSEDPCIADVWIKINNPETYVKPVRVYIKDLKWNFTPEVKSVSVYTNESGELIPIEDINYKDLGFGDEWHLQIRVLKHNPS</sequence>
<keyword evidence="1" id="KW-0812">Transmembrane</keyword>
<gene>
    <name evidence="2" type="ORF">S03H2_02743</name>
</gene>
<keyword evidence="1" id="KW-0472">Membrane</keyword>
<comment type="caution">
    <text evidence="2">The sequence shown here is derived from an EMBL/GenBank/DDBJ whole genome shotgun (WGS) entry which is preliminary data.</text>
</comment>